<protein>
    <recommendedName>
        <fullName evidence="3">Condensin complex subunit 1 C-terminal domain-containing protein</fullName>
    </recommendedName>
</protein>
<comment type="caution">
    <text evidence="1">The sequence shown here is derived from an EMBL/GenBank/DDBJ whole genome shotgun (WGS) entry which is preliminary data.</text>
</comment>
<accession>A0A397JGI1</accession>
<dbReference type="STRING" id="1348612.A0A397JGI1"/>
<evidence type="ECO:0008006" key="3">
    <source>
        <dbReference type="Google" id="ProtNLM"/>
    </source>
</evidence>
<gene>
    <name evidence="1" type="ORF">Glove_88g75</name>
</gene>
<sequence length="63" mass="7211">MTFAADELFLFYDELRDPEVIVRRGSCLVLGCLADELDHKVASKRAILLPLIFELINETNMEL</sequence>
<dbReference type="EMBL" id="PQFF01000084">
    <property type="protein sequence ID" value="RHZ83740.1"/>
    <property type="molecule type" value="Genomic_DNA"/>
</dbReference>
<proteinExistence type="predicted"/>
<keyword evidence="2" id="KW-1185">Reference proteome</keyword>
<dbReference type="OrthoDB" id="7862313at2759"/>
<evidence type="ECO:0000313" key="1">
    <source>
        <dbReference type="EMBL" id="RHZ83740.1"/>
    </source>
</evidence>
<name>A0A397JGI1_9GLOM</name>
<dbReference type="AlphaFoldDB" id="A0A397JGI1"/>
<reference evidence="1 2" key="1">
    <citation type="submission" date="2018-08" db="EMBL/GenBank/DDBJ databases">
        <title>Genome and evolution of the arbuscular mycorrhizal fungus Diversispora epigaea (formerly Glomus versiforme) and its bacterial endosymbionts.</title>
        <authorList>
            <person name="Sun X."/>
            <person name="Fei Z."/>
            <person name="Harrison M."/>
        </authorList>
    </citation>
    <scope>NUCLEOTIDE SEQUENCE [LARGE SCALE GENOMIC DNA]</scope>
    <source>
        <strain evidence="1 2">IT104</strain>
    </source>
</reference>
<dbReference type="Proteomes" id="UP000266861">
    <property type="component" value="Unassembled WGS sequence"/>
</dbReference>
<organism evidence="1 2">
    <name type="scientific">Diversispora epigaea</name>
    <dbReference type="NCBI Taxonomy" id="1348612"/>
    <lineage>
        <taxon>Eukaryota</taxon>
        <taxon>Fungi</taxon>
        <taxon>Fungi incertae sedis</taxon>
        <taxon>Mucoromycota</taxon>
        <taxon>Glomeromycotina</taxon>
        <taxon>Glomeromycetes</taxon>
        <taxon>Diversisporales</taxon>
        <taxon>Diversisporaceae</taxon>
        <taxon>Diversispora</taxon>
    </lineage>
</organism>
<evidence type="ECO:0000313" key="2">
    <source>
        <dbReference type="Proteomes" id="UP000266861"/>
    </source>
</evidence>